<comment type="similarity">
    <text evidence="2">Belongs to the YkuD family.</text>
</comment>
<evidence type="ECO:0000259" key="8">
    <source>
        <dbReference type="PROSITE" id="PS52029"/>
    </source>
</evidence>
<dbReference type="SUPFAM" id="SSF47090">
    <property type="entry name" value="PGBD-like"/>
    <property type="match status" value="1"/>
</dbReference>
<dbReference type="InterPro" id="IPR005490">
    <property type="entry name" value="LD_TPept_cat_dom"/>
</dbReference>
<dbReference type="Gene3D" id="1.10.101.10">
    <property type="entry name" value="PGBD-like superfamily/PGBD"/>
    <property type="match status" value="1"/>
</dbReference>
<protein>
    <submittedName>
        <fullName evidence="9">Murein L,D-transpeptidase</fullName>
    </submittedName>
</protein>
<evidence type="ECO:0000256" key="7">
    <source>
        <dbReference type="PROSITE-ProRule" id="PRU01373"/>
    </source>
</evidence>
<evidence type="ECO:0000256" key="3">
    <source>
        <dbReference type="ARBA" id="ARBA00022679"/>
    </source>
</evidence>
<dbReference type="InterPro" id="IPR052905">
    <property type="entry name" value="LD-transpeptidase_YkuD-like"/>
</dbReference>
<evidence type="ECO:0000256" key="1">
    <source>
        <dbReference type="ARBA" id="ARBA00004752"/>
    </source>
</evidence>
<keyword evidence="3" id="KW-0808">Transferase</keyword>
<keyword evidence="6 7" id="KW-0961">Cell wall biogenesis/degradation</keyword>
<gene>
    <name evidence="9" type="ORF">DPPLL_05890</name>
</gene>
<evidence type="ECO:0000256" key="5">
    <source>
        <dbReference type="ARBA" id="ARBA00022984"/>
    </source>
</evidence>
<dbReference type="Gene3D" id="2.40.440.10">
    <property type="entry name" value="L,D-transpeptidase catalytic domain-like"/>
    <property type="match status" value="1"/>
</dbReference>
<reference evidence="9 10" key="1">
    <citation type="submission" date="2022-01" db="EMBL/GenBank/DDBJ databases">
        <title>Desulfofustis limnae sp. nov., a novel mesophilic sulfate-reducing bacterium isolated from marsh soil.</title>
        <authorList>
            <person name="Watanabe M."/>
            <person name="Takahashi A."/>
            <person name="Kojima H."/>
            <person name="Fukui M."/>
        </authorList>
    </citation>
    <scope>NUCLEOTIDE SEQUENCE [LARGE SCALE GENOMIC DNA]</scope>
    <source>
        <strain evidence="9 10">PPLL</strain>
    </source>
</reference>
<sequence length="520" mass="59383">MTTALNEQLSCVDLALYALDDQRPLIEQREFCLAAIYAELGNRPLWVSTAGPTETAAIILESLRESYREGLVPEDYEVASIESLWSSHHPEDLADLDLLLTYNLAKYIHDVSFGQMKLRHADPELFLSAGNTKFDPVQAVRLALGVSDLGAYLNSLPPQHHYYTSLKEALDRYRKLALSAQWPTIPDGPLIRPGDTDRRLTLIAQRLTVDEFGLSADLSTTDHYHHQLIEAVRAFQTRHGLAADGIIGPQTLAMLNRSPAELVAIIRANMTRWRWQDHQLSDTYLMVNIAAYRLKAVRDGEVIHDLPVIVGKLQHQTPVFSDTIRYLEFNPFWNVTPSIARNEELPALRKNPHHLAERRIRLFSSWQPDAHELDSTAIDWNQVTPAQMSRYLLRQDPGPWNALGRVKFIFPNHHSVYLHDTPSRDLFNHASRSFSHGCIRVSQPLQLALFCLDLNNEGWTMEDIDKIVASGRRKVISLRERLPIHITYQTAWVDNNGTIRFNADIYQRDEKLLHLLAARQ</sequence>
<organism evidence="9 10">
    <name type="scientific">Desulfofustis limnaeus</name>
    <dbReference type="NCBI Taxonomy" id="2740163"/>
    <lineage>
        <taxon>Bacteria</taxon>
        <taxon>Pseudomonadati</taxon>
        <taxon>Thermodesulfobacteriota</taxon>
        <taxon>Desulfobulbia</taxon>
        <taxon>Desulfobulbales</taxon>
        <taxon>Desulfocapsaceae</taxon>
        <taxon>Desulfofustis</taxon>
    </lineage>
</organism>
<dbReference type="Proteomes" id="UP000830055">
    <property type="component" value="Chromosome"/>
</dbReference>
<dbReference type="EMBL" id="AP025516">
    <property type="protein sequence ID" value="BDD86224.1"/>
    <property type="molecule type" value="Genomic_DNA"/>
</dbReference>
<dbReference type="InterPro" id="IPR036366">
    <property type="entry name" value="PGBDSf"/>
</dbReference>
<dbReference type="Pfam" id="PF20142">
    <property type="entry name" value="Scaffold"/>
    <property type="match status" value="1"/>
</dbReference>
<dbReference type="InterPro" id="IPR045380">
    <property type="entry name" value="LD_TPept_scaffold_dom"/>
</dbReference>
<evidence type="ECO:0000313" key="9">
    <source>
        <dbReference type="EMBL" id="BDD86224.1"/>
    </source>
</evidence>
<feature type="active site" description="Proton donor/acceptor" evidence="7">
    <location>
        <position position="419"/>
    </location>
</feature>
<feature type="domain" description="L,D-TPase catalytic" evidence="8">
    <location>
        <begin position="283"/>
        <end position="464"/>
    </location>
</feature>
<keyword evidence="5 7" id="KW-0573">Peptidoglycan synthesis</keyword>
<keyword evidence="4 7" id="KW-0133">Cell shape</keyword>
<evidence type="ECO:0000256" key="2">
    <source>
        <dbReference type="ARBA" id="ARBA00005992"/>
    </source>
</evidence>
<dbReference type="PANTHER" id="PTHR41533:SF2">
    <property type="entry name" value="BLR7131 PROTEIN"/>
    <property type="match status" value="1"/>
</dbReference>
<dbReference type="PANTHER" id="PTHR41533">
    <property type="entry name" value="L,D-TRANSPEPTIDASE HI_1667-RELATED"/>
    <property type="match status" value="1"/>
</dbReference>
<dbReference type="InterPro" id="IPR036365">
    <property type="entry name" value="PGBD-like_sf"/>
</dbReference>
<dbReference type="CDD" id="cd16913">
    <property type="entry name" value="YkuD_like"/>
    <property type="match status" value="1"/>
</dbReference>
<dbReference type="SUPFAM" id="SSF141523">
    <property type="entry name" value="L,D-transpeptidase catalytic domain-like"/>
    <property type="match status" value="1"/>
</dbReference>
<evidence type="ECO:0000313" key="10">
    <source>
        <dbReference type="Proteomes" id="UP000830055"/>
    </source>
</evidence>
<dbReference type="Pfam" id="PF03734">
    <property type="entry name" value="YkuD"/>
    <property type="match status" value="1"/>
</dbReference>
<comment type="pathway">
    <text evidence="1 7">Cell wall biogenesis; peptidoglycan biosynthesis.</text>
</comment>
<name>A0ABM7W5W4_9BACT</name>
<dbReference type="Pfam" id="PF01471">
    <property type="entry name" value="PG_binding_1"/>
    <property type="match status" value="1"/>
</dbReference>
<keyword evidence="10" id="KW-1185">Reference proteome</keyword>
<proteinExistence type="inferred from homology"/>
<evidence type="ECO:0000256" key="6">
    <source>
        <dbReference type="ARBA" id="ARBA00023316"/>
    </source>
</evidence>
<dbReference type="InterPro" id="IPR038063">
    <property type="entry name" value="Transpep_catalytic_dom"/>
</dbReference>
<dbReference type="InterPro" id="IPR002477">
    <property type="entry name" value="Peptidoglycan-bd-like"/>
</dbReference>
<dbReference type="PROSITE" id="PS52029">
    <property type="entry name" value="LD_TPASE"/>
    <property type="match status" value="1"/>
</dbReference>
<evidence type="ECO:0000256" key="4">
    <source>
        <dbReference type="ARBA" id="ARBA00022960"/>
    </source>
</evidence>
<accession>A0ABM7W5W4</accession>
<feature type="active site" description="Nucleophile" evidence="7">
    <location>
        <position position="438"/>
    </location>
</feature>